<gene>
    <name evidence="2" type="ORF">PV327_005133</name>
</gene>
<protein>
    <submittedName>
        <fullName evidence="2">Uncharacterized protein</fullName>
    </submittedName>
</protein>
<feature type="compositionally biased region" description="Polar residues" evidence="1">
    <location>
        <begin position="91"/>
        <end position="102"/>
    </location>
</feature>
<dbReference type="Proteomes" id="UP001168972">
    <property type="component" value="Unassembled WGS sequence"/>
</dbReference>
<comment type="caution">
    <text evidence="2">The sequence shown here is derived from an EMBL/GenBank/DDBJ whole genome shotgun (WGS) entry which is preliminary data.</text>
</comment>
<reference evidence="2" key="1">
    <citation type="journal article" date="2023" name="bioRxiv">
        <title>Scaffold-level genome assemblies of two parasitoid biocontrol wasps reveal the parthenogenesis mechanism and an associated novel virus.</title>
        <authorList>
            <person name="Inwood S."/>
            <person name="Skelly J."/>
            <person name="Guhlin J."/>
            <person name="Harrop T."/>
            <person name="Goldson S."/>
            <person name="Dearden P."/>
        </authorList>
    </citation>
    <scope>NUCLEOTIDE SEQUENCE</scope>
    <source>
        <strain evidence="2">Lincoln</strain>
        <tissue evidence="2">Whole body</tissue>
    </source>
</reference>
<accession>A0AA39G1K8</accession>
<sequence length="215" mass="24093">MSTKTPEYNIIIKAVKRRRAEIIAFLLILEKWRKQKRLSKRDRQKSRLRLCRHNQQSNIATRLSNNSSQLLTTDVQEGIISSSPVISISSNLDSPQNNSTVITPGPTSPALSTSTCAISSVSQNRFKEKNRHDSTEDDFCGAINNLAQLSRQPIIISNINDTWCSSENSVINGFLSFTGTILKSFQDEKLKLEVMSIITQAVINAKSLDLKNNRT</sequence>
<organism evidence="2 3">
    <name type="scientific">Microctonus hyperodae</name>
    <name type="common">Parasitoid wasp</name>
    <dbReference type="NCBI Taxonomy" id="165561"/>
    <lineage>
        <taxon>Eukaryota</taxon>
        <taxon>Metazoa</taxon>
        <taxon>Ecdysozoa</taxon>
        <taxon>Arthropoda</taxon>
        <taxon>Hexapoda</taxon>
        <taxon>Insecta</taxon>
        <taxon>Pterygota</taxon>
        <taxon>Neoptera</taxon>
        <taxon>Endopterygota</taxon>
        <taxon>Hymenoptera</taxon>
        <taxon>Apocrita</taxon>
        <taxon>Ichneumonoidea</taxon>
        <taxon>Braconidae</taxon>
        <taxon>Euphorinae</taxon>
        <taxon>Microctonus</taxon>
    </lineage>
</organism>
<name>A0AA39G1K8_MICHY</name>
<evidence type="ECO:0000313" key="3">
    <source>
        <dbReference type="Proteomes" id="UP001168972"/>
    </source>
</evidence>
<feature type="region of interest" description="Disordered" evidence="1">
    <location>
        <begin position="91"/>
        <end position="113"/>
    </location>
</feature>
<evidence type="ECO:0000256" key="1">
    <source>
        <dbReference type="SAM" id="MobiDB-lite"/>
    </source>
</evidence>
<reference evidence="2" key="2">
    <citation type="submission" date="2023-03" db="EMBL/GenBank/DDBJ databases">
        <authorList>
            <person name="Inwood S.N."/>
            <person name="Skelly J.G."/>
            <person name="Guhlin J."/>
            <person name="Harrop T.W.R."/>
            <person name="Goldson S.G."/>
            <person name="Dearden P.K."/>
        </authorList>
    </citation>
    <scope>NUCLEOTIDE SEQUENCE</scope>
    <source>
        <strain evidence="2">Lincoln</strain>
        <tissue evidence="2">Whole body</tissue>
    </source>
</reference>
<keyword evidence="3" id="KW-1185">Reference proteome</keyword>
<proteinExistence type="predicted"/>
<evidence type="ECO:0000313" key="2">
    <source>
        <dbReference type="EMBL" id="KAK0179375.1"/>
    </source>
</evidence>
<dbReference type="AlphaFoldDB" id="A0AA39G1K8"/>
<dbReference type="EMBL" id="JAQQBR010000003">
    <property type="protein sequence ID" value="KAK0179375.1"/>
    <property type="molecule type" value="Genomic_DNA"/>
</dbReference>